<name>A0A8R7K185_TRIUA</name>
<feature type="region of interest" description="Disordered" evidence="1">
    <location>
        <begin position="1"/>
        <end position="96"/>
    </location>
</feature>
<feature type="region of interest" description="Disordered" evidence="1">
    <location>
        <begin position="115"/>
        <end position="151"/>
    </location>
</feature>
<sequence>WAETATSTPQAAEGGLRVGGVGGKCEAAAGGRRRAAPRPEGRGRSSSPRARGGKCEAAAGGRRRAPPRPGEVAAGFRRRGPEAERTGSAGAAPASCWSKDCAAARRRWLLPLPQHEGDDARVPASSRSSIANSPVFAAGSRSPLRGAASKV</sequence>
<feature type="compositionally biased region" description="Low complexity" evidence="1">
    <location>
        <begin position="44"/>
        <end position="60"/>
    </location>
</feature>
<evidence type="ECO:0000313" key="3">
    <source>
        <dbReference type="Proteomes" id="UP000015106"/>
    </source>
</evidence>
<reference evidence="2" key="3">
    <citation type="submission" date="2022-06" db="UniProtKB">
        <authorList>
            <consortium name="EnsemblPlants"/>
        </authorList>
    </citation>
    <scope>IDENTIFICATION</scope>
</reference>
<reference evidence="3" key="1">
    <citation type="journal article" date="2013" name="Nature">
        <title>Draft genome of the wheat A-genome progenitor Triticum urartu.</title>
        <authorList>
            <person name="Ling H.Q."/>
            <person name="Zhao S."/>
            <person name="Liu D."/>
            <person name="Wang J."/>
            <person name="Sun H."/>
            <person name="Zhang C."/>
            <person name="Fan H."/>
            <person name="Li D."/>
            <person name="Dong L."/>
            <person name="Tao Y."/>
            <person name="Gao C."/>
            <person name="Wu H."/>
            <person name="Li Y."/>
            <person name="Cui Y."/>
            <person name="Guo X."/>
            <person name="Zheng S."/>
            <person name="Wang B."/>
            <person name="Yu K."/>
            <person name="Liang Q."/>
            <person name="Yang W."/>
            <person name="Lou X."/>
            <person name="Chen J."/>
            <person name="Feng M."/>
            <person name="Jian J."/>
            <person name="Zhang X."/>
            <person name="Luo G."/>
            <person name="Jiang Y."/>
            <person name="Liu J."/>
            <person name="Wang Z."/>
            <person name="Sha Y."/>
            <person name="Zhang B."/>
            <person name="Wu H."/>
            <person name="Tang D."/>
            <person name="Shen Q."/>
            <person name="Xue P."/>
            <person name="Zou S."/>
            <person name="Wang X."/>
            <person name="Liu X."/>
            <person name="Wang F."/>
            <person name="Yang Y."/>
            <person name="An X."/>
            <person name="Dong Z."/>
            <person name="Zhang K."/>
            <person name="Zhang X."/>
            <person name="Luo M.C."/>
            <person name="Dvorak J."/>
            <person name="Tong Y."/>
            <person name="Wang J."/>
            <person name="Yang H."/>
            <person name="Li Z."/>
            <person name="Wang D."/>
            <person name="Zhang A."/>
            <person name="Wang J."/>
        </authorList>
    </citation>
    <scope>NUCLEOTIDE SEQUENCE</scope>
    <source>
        <strain evidence="3">cv. G1812</strain>
    </source>
</reference>
<proteinExistence type="predicted"/>
<dbReference type="AlphaFoldDB" id="A0A8R7K185"/>
<dbReference type="EnsemblPlants" id="TuG1812G0100002704.01.T07">
    <property type="protein sequence ID" value="TuG1812G0100002704.01.T07"/>
    <property type="gene ID" value="TuG1812G0100002704.01"/>
</dbReference>
<evidence type="ECO:0000256" key="1">
    <source>
        <dbReference type="SAM" id="MobiDB-lite"/>
    </source>
</evidence>
<reference evidence="2" key="2">
    <citation type="submission" date="2018-03" db="EMBL/GenBank/DDBJ databases">
        <title>The Triticum urartu genome reveals the dynamic nature of wheat genome evolution.</title>
        <authorList>
            <person name="Ling H."/>
            <person name="Ma B."/>
            <person name="Shi X."/>
            <person name="Liu H."/>
            <person name="Dong L."/>
            <person name="Sun H."/>
            <person name="Cao Y."/>
            <person name="Gao Q."/>
            <person name="Zheng S."/>
            <person name="Li Y."/>
            <person name="Yu Y."/>
            <person name="Du H."/>
            <person name="Qi M."/>
            <person name="Li Y."/>
            <person name="Yu H."/>
            <person name="Cui Y."/>
            <person name="Wang N."/>
            <person name="Chen C."/>
            <person name="Wu H."/>
            <person name="Zhao Y."/>
            <person name="Zhang J."/>
            <person name="Li Y."/>
            <person name="Zhou W."/>
            <person name="Zhang B."/>
            <person name="Hu W."/>
            <person name="Eijk M."/>
            <person name="Tang J."/>
            <person name="Witsenboer H."/>
            <person name="Zhao S."/>
            <person name="Li Z."/>
            <person name="Zhang A."/>
            <person name="Wang D."/>
            <person name="Liang C."/>
        </authorList>
    </citation>
    <scope>NUCLEOTIDE SEQUENCE [LARGE SCALE GENOMIC DNA]</scope>
    <source>
        <strain evidence="2">cv. G1812</strain>
    </source>
</reference>
<dbReference type="Proteomes" id="UP000015106">
    <property type="component" value="Chromosome 1"/>
</dbReference>
<feature type="compositionally biased region" description="Polar residues" evidence="1">
    <location>
        <begin position="1"/>
        <end position="10"/>
    </location>
</feature>
<dbReference type="Gramene" id="TuG1812G0100002704.01.T07">
    <property type="protein sequence ID" value="TuG1812G0100002704.01.T07"/>
    <property type="gene ID" value="TuG1812G0100002704.01"/>
</dbReference>
<evidence type="ECO:0000313" key="2">
    <source>
        <dbReference type="EnsemblPlants" id="TuG1812G0100002704.01.T07"/>
    </source>
</evidence>
<accession>A0A8R7K185</accession>
<organism evidence="2 3">
    <name type="scientific">Triticum urartu</name>
    <name type="common">Red wild einkorn</name>
    <name type="synonym">Crithodium urartu</name>
    <dbReference type="NCBI Taxonomy" id="4572"/>
    <lineage>
        <taxon>Eukaryota</taxon>
        <taxon>Viridiplantae</taxon>
        <taxon>Streptophyta</taxon>
        <taxon>Embryophyta</taxon>
        <taxon>Tracheophyta</taxon>
        <taxon>Spermatophyta</taxon>
        <taxon>Magnoliopsida</taxon>
        <taxon>Liliopsida</taxon>
        <taxon>Poales</taxon>
        <taxon>Poaceae</taxon>
        <taxon>BOP clade</taxon>
        <taxon>Pooideae</taxon>
        <taxon>Triticodae</taxon>
        <taxon>Triticeae</taxon>
        <taxon>Triticinae</taxon>
        <taxon>Triticum</taxon>
    </lineage>
</organism>
<protein>
    <submittedName>
        <fullName evidence="2">Uncharacterized protein</fullName>
    </submittedName>
</protein>
<keyword evidence="3" id="KW-1185">Reference proteome</keyword>